<evidence type="ECO:0000313" key="7">
    <source>
        <dbReference type="Proteomes" id="UP001500279"/>
    </source>
</evidence>
<dbReference type="EMBL" id="BAAAEW010000052">
    <property type="protein sequence ID" value="GAA0771225.1"/>
    <property type="molecule type" value="Genomic_DNA"/>
</dbReference>
<sequence length="343" mass="38840">MQPTAALHTAEPIDAVIAWVDGQDPRHRAKLEAYLAQLGCRPAAAAPTRFNSVGEIDYCVASLLRFAPFLRRIHIVADEQAPAFFERVQEWPAQAGEKLRLVDHKALFAGHEDCLPTFNCRSIETLLHRIPGLAEQFVYLNDDFMLIKPVQPEDWFRDGQPVLRGHWRVAPEQRWHRRLRDWWQARRGSPVPDRRPGHQEGQALSARLAGYDGRYLEHDHHPHPLRRSTLEAYFAAHPQALRQNIVHRLRDARQFLPPMLAGHLEIRAGSAALQPDPQTVNLKPARTAPGRLARKLRGAAGDPAVLFACIQSLDEAPSDVQGMVVQWLDQVVGPLDQVLRQFC</sequence>
<evidence type="ECO:0000259" key="5">
    <source>
        <dbReference type="Pfam" id="PF17101"/>
    </source>
</evidence>
<dbReference type="InterPro" id="IPR021520">
    <property type="entry name" value="Stealth_CR2"/>
</dbReference>
<evidence type="ECO:0000256" key="1">
    <source>
        <dbReference type="ARBA" id="ARBA00007583"/>
    </source>
</evidence>
<feature type="domain" description="Stealth protein CR1 conserved region 1" evidence="5">
    <location>
        <begin position="11"/>
        <end position="38"/>
    </location>
</feature>
<dbReference type="InterPro" id="IPR031358">
    <property type="entry name" value="Stealth_CR1"/>
</dbReference>
<evidence type="ECO:0000256" key="2">
    <source>
        <dbReference type="ARBA" id="ARBA00022679"/>
    </source>
</evidence>
<dbReference type="Pfam" id="PF11380">
    <property type="entry name" value="Stealth_CR2"/>
    <property type="match status" value="1"/>
</dbReference>
<dbReference type="RefSeq" id="WP_170200795.1">
    <property type="nucleotide sequence ID" value="NZ_BAAAEW010000052.1"/>
</dbReference>
<comment type="caution">
    <text evidence="6">The sequence shown here is derived from an EMBL/GenBank/DDBJ whole genome shotgun (WGS) entry which is preliminary data.</text>
</comment>
<reference evidence="6 7" key="1">
    <citation type="journal article" date="2019" name="Int. J. Syst. Evol. Microbiol.">
        <title>The Global Catalogue of Microorganisms (GCM) 10K type strain sequencing project: providing services to taxonomists for standard genome sequencing and annotation.</title>
        <authorList>
            <consortium name="The Broad Institute Genomics Platform"/>
            <consortium name="The Broad Institute Genome Sequencing Center for Infectious Disease"/>
            <person name="Wu L."/>
            <person name="Ma J."/>
        </authorList>
    </citation>
    <scope>NUCLEOTIDE SEQUENCE [LARGE SCALE GENOMIC DNA]</scope>
    <source>
        <strain evidence="6 7">JCM 15503</strain>
    </source>
</reference>
<proteinExistence type="inferred from homology"/>
<dbReference type="Pfam" id="PF17101">
    <property type="entry name" value="Stealth_CR1"/>
    <property type="match status" value="1"/>
</dbReference>
<comment type="similarity">
    <text evidence="1">Belongs to the stealth family.</text>
</comment>
<evidence type="ECO:0000259" key="4">
    <source>
        <dbReference type="Pfam" id="PF11380"/>
    </source>
</evidence>
<gene>
    <name evidence="6" type="ORF">GCM10009107_63650</name>
</gene>
<keyword evidence="2" id="KW-0808">Transferase</keyword>
<evidence type="ECO:0000256" key="3">
    <source>
        <dbReference type="ARBA" id="ARBA00023169"/>
    </source>
</evidence>
<accession>A0ABN1KME1</accession>
<feature type="domain" description="Stealth protein CR2 conserved region 2" evidence="4">
    <location>
        <begin position="49"/>
        <end position="158"/>
    </location>
</feature>
<dbReference type="InterPro" id="IPR047141">
    <property type="entry name" value="Stealth"/>
</dbReference>
<dbReference type="PANTHER" id="PTHR24045">
    <property type="match status" value="1"/>
</dbReference>
<organism evidence="6 7">
    <name type="scientific">Ideonella azotifigens</name>
    <dbReference type="NCBI Taxonomy" id="513160"/>
    <lineage>
        <taxon>Bacteria</taxon>
        <taxon>Pseudomonadati</taxon>
        <taxon>Pseudomonadota</taxon>
        <taxon>Betaproteobacteria</taxon>
        <taxon>Burkholderiales</taxon>
        <taxon>Sphaerotilaceae</taxon>
        <taxon>Ideonella</taxon>
    </lineage>
</organism>
<name>A0ABN1KME1_9BURK</name>
<dbReference type="PANTHER" id="PTHR24045:SF0">
    <property type="entry name" value="N-ACETYLGLUCOSAMINE-1-PHOSPHOTRANSFERASE SUBUNITS ALPHA_BETA"/>
    <property type="match status" value="1"/>
</dbReference>
<dbReference type="Proteomes" id="UP001500279">
    <property type="component" value="Unassembled WGS sequence"/>
</dbReference>
<protein>
    <submittedName>
        <fullName evidence="6">Stealth CR1 domain-containing protein</fullName>
    </submittedName>
</protein>
<keyword evidence="7" id="KW-1185">Reference proteome</keyword>
<evidence type="ECO:0000313" key="6">
    <source>
        <dbReference type="EMBL" id="GAA0771225.1"/>
    </source>
</evidence>
<keyword evidence="3" id="KW-0270">Exopolysaccharide synthesis</keyword>